<dbReference type="InterPro" id="IPR011701">
    <property type="entry name" value="MFS"/>
</dbReference>
<evidence type="ECO:0000256" key="5">
    <source>
        <dbReference type="ARBA" id="ARBA00023136"/>
    </source>
</evidence>
<name>A0ABS6H0H3_9PROT</name>
<feature type="transmembrane region" description="Helical" evidence="6">
    <location>
        <begin position="351"/>
        <end position="373"/>
    </location>
</feature>
<feature type="transmembrane region" description="Helical" evidence="6">
    <location>
        <begin position="288"/>
        <end position="308"/>
    </location>
</feature>
<feature type="transmembrane region" description="Helical" evidence="6">
    <location>
        <begin position="21"/>
        <end position="43"/>
    </location>
</feature>
<evidence type="ECO:0000259" key="7">
    <source>
        <dbReference type="PROSITE" id="PS50850"/>
    </source>
</evidence>
<sequence>MASWKRRPPTSESAARRRAAITVPLLASIAFANALGAVMFFPLGPFLARDLGVPVEDTALTTTSYTIAAGIGGLVGALLLGGVSRRVAVLGSLCGLGVFALATGLAPNFPLLLLARVCAGAFAGPLMAAVVTSIAEAVPEERRNRAVSSVTGAYGLALVVGLPLALVLSASAGGWRTPILAVGVLYLLLLWPVWHLLGQRPGEPPPPPRPKVTVSGLLRLLGRGESITGLALIGAASFATLLVSPHIAAYALGNVGISEEGLRLIYVIGGALAVVTTRATGTLMDRVGVLPASLTVGCVLTAVLVAAFALPGPLWLVTVLLGTVLAVQLARSTVAQGSATRVALPAERMTYQCLVAATTSLGQGLGAAASTLVLRERPDGGVDHIGWMVGASIALAWLAPLLVMLLHRQLARREAG</sequence>
<gene>
    <name evidence="8" type="ORF">JJQ90_00520</name>
</gene>
<organism evidence="8 9">
    <name type="scientific">Falsiroseomonas oleicola</name>
    <dbReference type="NCBI Taxonomy" id="2801474"/>
    <lineage>
        <taxon>Bacteria</taxon>
        <taxon>Pseudomonadati</taxon>
        <taxon>Pseudomonadota</taxon>
        <taxon>Alphaproteobacteria</taxon>
        <taxon>Acetobacterales</taxon>
        <taxon>Roseomonadaceae</taxon>
        <taxon>Falsiroseomonas</taxon>
    </lineage>
</organism>
<feature type="transmembrane region" description="Helical" evidence="6">
    <location>
        <begin position="314"/>
        <end position="330"/>
    </location>
</feature>
<keyword evidence="2" id="KW-1003">Cell membrane</keyword>
<feature type="transmembrane region" description="Helical" evidence="6">
    <location>
        <begin position="63"/>
        <end position="80"/>
    </location>
</feature>
<comment type="caution">
    <text evidence="8">The sequence shown here is derived from an EMBL/GenBank/DDBJ whole genome shotgun (WGS) entry which is preliminary data.</text>
</comment>
<feature type="transmembrane region" description="Helical" evidence="6">
    <location>
        <begin position="178"/>
        <end position="197"/>
    </location>
</feature>
<evidence type="ECO:0000256" key="3">
    <source>
        <dbReference type="ARBA" id="ARBA00022692"/>
    </source>
</evidence>
<evidence type="ECO:0000256" key="6">
    <source>
        <dbReference type="SAM" id="Phobius"/>
    </source>
</evidence>
<comment type="subcellular location">
    <subcellularLocation>
        <location evidence="1">Cell membrane</location>
        <topology evidence="1">Multi-pass membrane protein</topology>
    </subcellularLocation>
</comment>
<feature type="transmembrane region" description="Helical" evidence="6">
    <location>
        <begin position="385"/>
        <end position="406"/>
    </location>
</feature>
<protein>
    <submittedName>
        <fullName evidence="8">MFS transporter</fullName>
    </submittedName>
</protein>
<keyword evidence="9" id="KW-1185">Reference proteome</keyword>
<feature type="transmembrane region" description="Helical" evidence="6">
    <location>
        <begin position="264"/>
        <end position="281"/>
    </location>
</feature>
<evidence type="ECO:0000256" key="4">
    <source>
        <dbReference type="ARBA" id="ARBA00022989"/>
    </source>
</evidence>
<feature type="domain" description="Major facilitator superfamily (MFS) profile" evidence="7">
    <location>
        <begin position="22"/>
        <end position="408"/>
    </location>
</feature>
<dbReference type="RefSeq" id="WP_216872523.1">
    <property type="nucleotide sequence ID" value="NZ_JAERQM010000001.1"/>
</dbReference>
<evidence type="ECO:0000256" key="1">
    <source>
        <dbReference type="ARBA" id="ARBA00004651"/>
    </source>
</evidence>
<feature type="transmembrane region" description="Helical" evidence="6">
    <location>
        <begin position="227"/>
        <end position="252"/>
    </location>
</feature>
<accession>A0ABS6H0H3</accession>
<proteinExistence type="predicted"/>
<dbReference type="InterPro" id="IPR020846">
    <property type="entry name" value="MFS_dom"/>
</dbReference>
<dbReference type="PANTHER" id="PTHR43124">
    <property type="entry name" value="PURINE EFFLUX PUMP PBUE"/>
    <property type="match status" value="1"/>
</dbReference>
<keyword evidence="4 6" id="KW-1133">Transmembrane helix</keyword>
<dbReference type="Pfam" id="PF07690">
    <property type="entry name" value="MFS_1"/>
    <property type="match status" value="1"/>
</dbReference>
<dbReference type="EMBL" id="JAERQM010000001">
    <property type="protein sequence ID" value="MBU8542164.1"/>
    <property type="molecule type" value="Genomic_DNA"/>
</dbReference>
<evidence type="ECO:0000313" key="9">
    <source>
        <dbReference type="Proteomes" id="UP000689967"/>
    </source>
</evidence>
<reference evidence="8 9" key="1">
    <citation type="submission" date="2021-01" db="EMBL/GenBank/DDBJ databases">
        <title>Roseomonas sp. nov, a bacterium isolated from an oil production mixture in Yumen Oilfield.</title>
        <authorList>
            <person name="Wu D."/>
        </authorList>
    </citation>
    <scope>NUCLEOTIDE SEQUENCE [LARGE SCALE GENOMIC DNA]</scope>
    <source>
        <strain evidence="8 9">ROY-5-3</strain>
    </source>
</reference>
<feature type="transmembrane region" description="Helical" evidence="6">
    <location>
        <begin position="150"/>
        <end position="172"/>
    </location>
</feature>
<dbReference type="PROSITE" id="PS50850">
    <property type="entry name" value="MFS"/>
    <property type="match status" value="1"/>
</dbReference>
<dbReference type="PANTHER" id="PTHR43124:SF3">
    <property type="entry name" value="CHLORAMPHENICOL EFFLUX PUMP RV0191"/>
    <property type="match status" value="1"/>
</dbReference>
<evidence type="ECO:0000313" key="8">
    <source>
        <dbReference type="EMBL" id="MBU8542164.1"/>
    </source>
</evidence>
<evidence type="ECO:0000256" key="2">
    <source>
        <dbReference type="ARBA" id="ARBA00022475"/>
    </source>
</evidence>
<dbReference type="InterPro" id="IPR050189">
    <property type="entry name" value="MFS_Efflux_Transporters"/>
</dbReference>
<feature type="transmembrane region" description="Helical" evidence="6">
    <location>
        <begin position="113"/>
        <end position="138"/>
    </location>
</feature>
<feature type="transmembrane region" description="Helical" evidence="6">
    <location>
        <begin position="87"/>
        <end position="107"/>
    </location>
</feature>
<dbReference type="Proteomes" id="UP000689967">
    <property type="component" value="Unassembled WGS sequence"/>
</dbReference>
<keyword evidence="3 6" id="KW-0812">Transmembrane</keyword>
<keyword evidence="5 6" id="KW-0472">Membrane</keyword>